<keyword evidence="3" id="KW-1185">Reference proteome</keyword>
<evidence type="ECO:0000256" key="1">
    <source>
        <dbReference type="SAM" id="MobiDB-lite"/>
    </source>
</evidence>
<name>E6ZKG4_SPORE</name>
<dbReference type="OrthoDB" id="2157103at2759"/>
<evidence type="ECO:0000313" key="3">
    <source>
        <dbReference type="Proteomes" id="UP000008867"/>
    </source>
</evidence>
<reference evidence="2 3" key="1">
    <citation type="journal article" date="2010" name="Science">
        <title>Pathogenicity determinants in smut fungi revealed by genome comparison.</title>
        <authorList>
            <person name="Schirawski J."/>
            <person name="Mannhaupt G."/>
            <person name="Muench K."/>
            <person name="Brefort T."/>
            <person name="Schipper K."/>
            <person name="Doehlemann G."/>
            <person name="Di Stasio M."/>
            <person name="Roessel N."/>
            <person name="Mendoza-Mendoza A."/>
            <person name="Pester D."/>
            <person name="Mueller O."/>
            <person name="Winterberg B."/>
            <person name="Meyer E."/>
            <person name="Ghareeb H."/>
            <person name="Wollenberg T."/>
            <person name="Muensterkoetter M."/>
            <person name="Wong P."/>
            <person name="Walter M."/>
            <person name="Stukenbrock E."/>
            <person name="Gueldener U."/>
            <person name="Kahmann R."/>
        </authorList>
    </citation>
    <scope>NUCLEOTIDE SEQUENCE [LARGE SCALE GENOMIC DNA]</scope>
    <source>
        <strain evidence="3">SRZ2</strain>
    </source>
</reference>
<protein>
    <submittedName>
        <fullName evidence="2">Uncharacterized protein</fullName>
    </submittedName>
</protein>
<feature type="compositionally biased region" description="Polar residues" evidence="1">
    <location>
        <begin position="56"/>
        <end position="68"/>
    </location>
</feature>
<organism evidence="2 3">
    <name type="scientific">Sporisorium reilianum (strain SRZ2)</name>
    <name type="common">Maize head smut fungus</name>
    <dbReference type="NCBI Taxonomy" id="999809"/>
    <lineage>
        <taxon>Eukaryota</taxon>
        <taxon>Fungi</taxon>
        <taxon>Dikarya</taxon>
        <taxon>Basidiomycota</taxon>
        <taxon>Ustilaginomycotina</taxon>
        <taxon>Ustilaginomycetes</taxon>
        <taxon>Ustilaginales</taxon>
        <taxon>Ustilaginaceae</taxon>
        <taxon>Sporisorium</taxon>
    </lineage>
</organism>
<dbReference type="VEuPathDB" id="FungiDB:sr11772"/>
<feature type="region of interest" description="Disordered" evidence="1">
    <location>
        <begin position="43"/>
        <end position="111"/>
    </location>
</feature>
<gene>
    <name evidence="2" type="ORF">sr11772</name>
</gene>
<feature type="compositionally biased region" description="Pro residues" evidence="1">
    <location>
        <begin position="99"/>
        <end position="108"/>
    </location>
</feature>
<dbReference type="Proteomes" id="UP000008867">
    <property type="component" value="Chromosome 1"/>
</dbReference>
<accession>E6ZKG4</accession>
<feature type="compositionally biased region" description="Low complexity" evidence="1">
    <location>
        <begin position="86"/>
        <end position="98"/>
    </location>
</feature>
<evidence type="ECO:0000313" key="2">
    <source>
        <dbReference type="EMBL" id="CBQ67817.1"/>
    </source>
</evidence>
<dbReference type="HOGENOM" id="CLU_1679087_0_0_1"/>
<feature type="compositionally biased region" description="Pro residues" evidence="1">
    <location>
        <begin position="72"/>
        <end position="85"/>
    </location>
</feature>
<proteinExistence type="predicted"/>
<dbReference type="eggNOG" id="ENOG502TID3">
    <property type="taxonomic scope" value="Eukaryota"/>
</dbReference>
<dbReference type="EMBL" id="FQ311430">
    <property type="protein sequence ID" value="CBQ67817.1"/>
    <property type="molecule type" value="Genomic_DNA"/>
</dbReference>
<sequence length="157" mass="15793">MVLTVAISAASRYAASTATSGRAFCTSTSAASLSSLFSWVSGKSSSSAPTNDAVAGSTTIAGSVSQHVASSAPPPSTSSTPPPPSSSIAPPLATSSIPPNTPANPTPPMQGKMLARDQELLSKLLDREGGSAGVSIVNGRYEEGLGPETKKNMFRLI</sequence>
<dbReference type="AlphaFoldDB" id="E6ZKG4"/>